<name>A0A0F9VE20_9ZZZZ</name>
<feature type="non-terminal residue" evidence="1">
    <location>
        <position position="145"/>
    </location>
</feature>
<organism evidence="1">
    <name type="scientific">marine sediment metagenome</name>
    <dbReference type="NCBI Taxonomy" id="412755"/>
    <lineage>
        <taxon>unclassified sequences</taxon>
        <taxon>metagenomes</taxon>
        <taxon>ecological metagenomes</taxon>
    </lineage>
</organism>
<dbReference type="EMBL" id="LAZR01000375">
    <property type="protein sequence ID" value="KKN71801.1"/>
    <property type="molecule type" value="Genomic_DNA"/>
</dbReference>
<protein>
    <submittedName>
        <fullName evidence="1">Uncharacterized protein</fullName>
    </submittedName>
</protein>
<reference evidence="1" key="1">
    <citation type="journal article" date="2015" name="Nature">
        <title>Complex archaea that bridge the gap between prokaryotes and eukaryotes.</title>
        <authorList>
            <person name="Spang A."/>
            <person name="Saw J.H."/>
            <person name="Jorgensen S.L."/>
            <person name="Zaremba-Niedzwiedzka K."/>
            <person name="Martijn J."/>
            <person name="Lind A.E."/>
            <person name="van Eijk R."/>
            <person name="Schleper C."/>
            <person name="Guy L."/>
            <person name="Ettema T.J."/>
        </authorList>
    </citation>
    <scope>NUCLEOTIDE SEQUENCE</scope>
</reference>
<sequence length="145" mass="17419">MPYKNREDRLAHDRRYSREHPEYAKLHRAAHLERYKELAHLWYKRNKEKVIANVKKHSQAYRERRNELNRKRRQALKIEVLTHYSNGKCACVRCGFDDLMALSIDHIEGGGAKHRREIRGLTIYYWLTLQGFPSGYQVLCMNCQF</sequence>
<comment type="caution">
    <text evidence="1">The sequence shown here is derived from an EMBL/GenBank/DDBJ whole genome shotgun (WGS) entry which is preliminary data.</text>
</comment>
<evidence type="ECO:0000313" key="1">
    <source>
        <dbReference type="EMBL" id="KKN71801.1"/>
    </source>
</evidence>
<gene>
    <name evidence="1" type="ORF">LCGC14_0416550</name>
</gene>
<dbReference type="AlphaFoldDB" id="A0A0F9VE20"/>
<proteinExistence type="predicted"/>
<accession>A0A0F9VE20</accession>